<feature type="transmembrane region" description="Helical" evidence="1">
    <location>
        <begin position="36"/>
        <end position="61"/>
    </location>
</feature>
<accession>A0ABS2MSR1</accession>
<name>A0ABS2MSR1_9FIRM</name>
<organism evidence="2 3">
    <name type="scientific">Fusibacter tunisiensis</name>
    <dbReference type="NCBI Taxonomy" id="1008308"/>
    <lineage>
        <taxon>Bacteria</taxon>
        <taxon>Bacillati</taxon>
        <taxon>Bacillota</taxon>
        <taxon>Clostridia</taxon>
        <taxon>Eubacteriales</taxon>
        <taxon>Eubacteriales Family XII. Incertae Sedis</taxon>
        <taxon>Fusibacter</taxon>
    </lineage>
</organism>
<proteinExistence type="predicted"/>
<feature type="transmembrane region" description="Helical" evidence="1">
    <location>
        <begin position="144"/>
        <end position="165"/>
    </location>
</feature>
<evidence type="ECO:0000256" key="1">
    <source>
        <dbReference type="SAM" id="Phobius"/>
    </source>
</evidence>
<keyword evidence="3" id="KW-1185">Reference proteome</keyword>
<keyword evidence="1" id="KW-0472">Membrane</keyword>
<evidence type="ECO:0000313" key="2">
    <source>
        <dbReference type="EMBL" id="MBM7562463.1"/>
    </source>
</evidence>
<keyword evidence="1" id="KW-1133">Transmembrane helix</keyword>
<feature type="transmembrane region" description="Helical" evidence="1">
    <location>
        <begin position="6"/>
        <end position="24"/>
    </location>
</feature>
<reference evidence="2 3" key="1">
    <citation type="submission" date="2021-01" db="EMBL/GenBank/DDBJ databases">
        <title>Genomic Encyclopedia of Type Strains, Phase IV (KMG-IV): sequencing the most valuable type-strain genomes for metagenomic binning, comparative biology and taxonomic classification.</title>
        <authorList>
            <person name="Goeker M."/>
        </authorList>
    </citation>
    <scope>NUCLEOTIDE SEQUENCE [LARGE SCALE GENOMIC DNA]</scope>
    <source>
        <strain evidence="2 3">DSM 24436</strain>
    </source>
</reference>
<feature type="transmembrane region" description="Helical" evidence="1">
    <location>
        <begin position="67"/>
        <end position="91"/>
    </location>
</feature>
<keyword evidence="1" id="KW-0812">Transmembrane</keyword>
<sequence>MNILELFIAYAFIGWIWETSYVSFKQKKYVNRGFLRAPFIPIYGFGATAMVLLMEALLPYLPASKTVALAFSIFYLGLCASFLEYGTSFLMEWALKARWWDYSKRKFNLHGRVALGPSIFWGIGGYVIWRYINGPIQSFYQMINPILLNTFLVMVYGMILVDAYFTLRELISLRSVVLRMQALLDDFVDQVDEGLDMIEENIGDFMEQIEAHVGLRKMLERGRKYARFYRNYPDVTTRKLPLVFKALRERLNR</sequence>
<comment type="caution">
    <text evidence="2">The sequence shown here is derived from an EMBL/GenBank/DDBJ whole genome shotgun (WGS) entry which is preliminary data.</text>
</comment>
<dbReference type="InterPro" id="IPR010540">
    <property type="entry name" value="CmpB_TMEM229"/>
</dbReference>
<evidence type="ECO:0000313" key="3">
    <source>
        <dbReference type="Proteomes" id="UP000767854"/>
    </source>
</evidence>
<protein>
    <submittedName>
        <fullName evidence="2">Membrane protein</fullName>
    </submittedName>
</protein>
<dbReference type="Pfam" id="PF06541">
    <property type="entry name" value="ABC_trans_CmpB"/>
    <property type="match status" value="1"/>
</dbReference>
<gene>
    <name evidence="2" type="ORF">JOC49_002023</name>
</gene>
<dbReference type="Proteomes" id="UP000767854">
    <property type="component" value="Unassembled WGS sequence"/>
</dbReference>
<dbReference type="EMBL" id="JAFBDT010000019">
    <property type="protein sequence ID" value="MBM7562463.1"/>
    <property type="molecule type" value="Genomic_DNA"/>
</dbReference>
<dbReference type="RefSeq" id="WP_204664894.1">
    <property type="nucleotide sequence ID" value="NZ_JAFBDT010000019.1"/>
</dbReference>
<feature type="transmembrane region" description="Helical" evidence="1">
    <location>
        <begin position="112"/>
        <end position="132"/>
    </location>
</feature>